<keyword evidence="4" id="KW-1185">Reference proteome</keyword>
<reference evidence="3" key="1">
    <citation type="submission" date="2014-12" db="EMBL/GenBank/DDBJ databases">
        <authorList>
            <person name="Huang H.-H."/>
            <person name="Chen S.-C."/>
            <person name="Lai M.-C."/>
        </authorList>
    </citation>
    <scope>NUCLEOTIDE SEQUENCE</scope>
    <source>
        <strain evidence="3">K1F9705b</strain>
    </source>
</reference>
<comment type="function">
    <text evidence="2">Catalyzes the hydroxylation of the N(6)-(4-aminobutyl)-L-lysine intermediate produced by deoxyhypusine synthase/DHPS on a critical lysine of the eukaryotic translation initiation factor 5A/eIF-5A. This is the second step of the post-translational modification of that lysine into an unusual amino acid residue named hypusine. Hypusination is unique to mature eIF-5A factor and is essential for its function.</text>
</comment>
<evidence type="ECO:0000256" key="1">
    <source>
        <dbReference type="ARBA" id="ARBA00022737"/>
    </source>
</evidence>
<dbReference type="InterPro" id="IPR011989">
    <property type="entry name" value="ARM-like"/>
</dbReference>
<organism evidence="3 4">
    <name type="scientific">Methanocalculus chunghsingensis</name>
    <dbReference type="NCBI Taxonomy" id="156457"/>
    <lineage>
        <taxon>Archaea</taxon>
        <taxon>Methanobacteriati</taxon>
        <taxon>Methanobacteriota</taxon>
        <taxon>Stenosarchaea group</taxon>
        <taxon>Methanomicrobia</taxon>
        <taxon>Methanomicrobiales</taxon>
        <taxon>Methanocalculaceae</taxon>
        <taxon>Methanocalculus</taxon>
    </lineage>
</organism>
<name>A0A8J7W777_9EURY</name>
<dbReference type="InterPro" id="IPR000357">
    <property type="entry name" value="HEAT"/>
</dbReference>
<dbReference type="Proteomes" id="UP000730161">
    <property type="component" value="Unassembled WGS sequence"/>
</dbReference>
<protein>
    <recommendedName>
        <fullName evidence="5">HEAT repeat domain-containing protein</fullName>
    </recommendedName>
</protein>
<dbReference type="PROSITE" id="PS50077">
    <property type="entry name" value="HEAT_REPEAT"/>
    <property type="match status" value="1"/>
</dbReference>
<comment type="caution">
    <text evidence="3">The sequence shown here is derived from an EMBL/GenBank/DDBJ whole genome shotgun (WGS) entry which is preliminary data.</text>
</comment>
<dbReference type="InterPro" id="IPR004155">
    <property type="entry name" value="PBS_lyase_HEAT"/>
</dbReference>
<dbReference type="Gene3D" id="1.25.10.10">
    <property type="entry name" value="Leucine-rich Repeat Variant"/>
    <property type="match status" value="3"/>
</dbReference>
<dbReference type="AlphaFoldDB" id="A0A8J7W777"/>
<dbReference type="PANTHER" id="PTHR12697">
    <property type="entry name" value="PBS LYASE HEAT-LIKE PROTEIN"/>
    <property type="match status" value="1"/>
</dbReference>
<proteinExistence type="predicted"/>
<evidence type="ECO:0000313" key="3">
    <source>
        <dbReference type="EMBL" id="MBR1368961.1"/>
    </source>
</evidence>
<sequence>MEEGGEEEAHLPRLSLDETLGSPDPEVRLHAVSAIGEIGKAAIPLLITALHDESWRVRRGAAAGLIRIREPAVTPMIQTFEGGRSDVRRELIRALHLIGDTTFPSLVSALNSPSPAIRSGAIETIALMGGERRIEPLNKALSDEDPEVRAASARAYGYLPDDRAIPTLLLLFGDHDERVRNAAIHACTQLGTTAVPPLIQALQEADPEIRLRIEEAMTQIGSPACGKIIPLLQHEDPTMRKTGIRILGRIRDLNTVPHLIGALADPDPEVRDGAIIALAAFGNAALPEVTAAFESRESRIREGAMEILAGIGEPAVRTLITYLRNEDPVVRRQATTVLGEIGSHEAHEPLTDLLRDNDPSVRREAFEALERLNK</sequence>
<evidence type="ECO:0000313" key="4">
    <source>
        <dbReference type="Proteomes" id="UP000730161"/>
    </source>
</evidence>
<dbReference type="GO" id="GO:0016491">
    <property type="term" value="F:oxidoreductase activity"/>
    <property type="evidence" value="ECO:0007669"/>
    <property type="project" value="TreeGrafter"/>
</dbReference>
<dbReference type="InterPro" id="IPR016024">
    <property type="entry name" value="ARM-type_fold"/>
</dbReference>
<evidence type="ECO:0000256" key="2">
    <source>
        <dbReference type="ARBA" id="ARBA00045876"/>
    </source>
</evidence>
<dbReference type="InterPro" id="IPR021133">
    <property type="entry name" value="HEAT_type_2"/>
</dbReference>
<dbReference type="SUPFAM" id="SSF48371">
    <property type="entry name" value="ARM repeat"/>
    <property type="match status" value="1"/>
</dbReference>
<dbReference type="Pfam" id="PF13646">
    <property type="entry name" value="HEAT_2"/>
    <property type="match status" value="3"/>
</dbReference>
<dbReference type="EMBL" id="JWHL01000006">
    <property type="protein sequence ID" value="MBR1368961.1"/>
    <property type="molecule type" value="Genomic_DNA"/>
</dbReference>
<dbReference type="Pfam" id="PF02985">
    <property type="entry name" value="HEAT"/>
    <property type="match status" value="1"/>
</dbReference>
<gene>
    <name evidence="3" type="ORF">RJ53_05360</name>
</gene>
<evidence type="ECO:0008006" key="5">
    <source>
        <dbReference type="Google" id="ProtNLM"/>
    </source>
</evidence>
<dbReference type="PANTHER" id="PTHR12697:SF5">
    <property type="entry name" value="DEOXYHYPUSINE HYDROXYLASE"/>
    <property type="match status" value="1"/>
</dbReference>
<keyword evidence="1" id="KW-0677">Repeat</keyword>
<dbReference type="SMART" id="SM00567">
    <property type="entry name" value="EZ_HEAT"/>
    <property type="match status" value="11"/>
</dbReference>
<accession>A0A8J7W777</accession>